<keyword evidence="2" id="KW-1185">Reference proteome</keyword>
<evidence type="ECO:0008006" key="3">
    <source>
        <dbReference type="Google" id="ProtNLM"/>
    </source>
</evidence>
<evidence type="ECO:0000313" key="2">
    <source>
        <dbReference type="Proteomes" id="UP001304671"/>
    </source>
</evidence>
<dbReference type="Proteomes" id="UP001304671">
    <property type="component" value="Unassembled WGS sequence"/>
</dbReference>
<evidence type="ECO:0000313" key="1">
    <source>
        <dbReference type="EMBL" id="MEA5260729.1"/>
    </source>
</evidence>
<protein>
    <recommendedName>
        <fullName evidence="3">Immunity protein 42 of polymorphic toxin system</fullName>
    </recommendedName>
</protein>
<organism evidence="1 2">
    <name type="scientific">Arcicella aquatica</name>
    <dbReference type="NCBI Taxonomy" id="217141"/>
    <lineage>
        <taxon>Bacteria</taxon>
        <taxon>Pseudomonadati</taxon>
        <taxon>Bacteroidota</taxon>
        <taxon>Cytophagia</taxon>
        <taxon>Cytophagales</taxon>
        <taxon>Flectobacillaceae</taxon>
        <taxon>Arcicella</taxon>
    </lineage>
</organism>
<gene>
    <name evidence="1" type="ORF">VB264_23220</name>
</gene>
<comment type="caution">
    <text evidence="1">The sequence shown here is derived from an EMBL/GenBank/DDBJ whole genome shotgun (WGS) entry which is preliminary data.</text>
</comment>
<reference evidence="1 2" key="1">
    <citation type="submission" date="2023-12" db="EMBL/GenBank/DDBJ databases">
        <title>Novel species of the genus Arcicella isolated from rivers.</title>
        <authorList>
            <person name="Lu H."/>
        </authorList>
    </citation>
    <scope>NUCLEOTIDE SEQUENCE [LARGE SCALE GENOMIC DNA]</scope>
    <source>
        <strain evidence="1 2">LMG 21963</strain>
    </source>
</reference>
<sequence length="158" mass="19301">MYLSTRFYRKKDLNLSRKISILGMYECENGTNCEGWVYDNVNYPALEFYGFWQFINIYLSDEYQKTLEYRSEKSNFLFMNLVHENKVFYKVEDTFMKVFFEPKYILPSMEKMYFLYEDLFSFVNTIDEDNEKEVLHLFIQQLKRAIDDDLVVYINIPD</sequence>
<dbReference type="EMBL" id="JAYFUL010000065">
    <property type="protein sequence ID" value="MEA5260729.1"/>
    <property type="molecule type" value="Genomic_DNA"/>
</dbReference>
<name>A0ABU5QV89_9BACT</name>
<accession>A0ABU5QV89</accession>
<dbReference type="RefSeq" id="WP_323253508.1">
    <property type="nucleotide sequence ID" value="NZ_JAYFUL010000065.1"/>
</dbReference>
<proteinExistence type="predicted"/>